<dbReference type="KEGG" id="cchl:FPL14_02065"/>
<dbReference type="GO" id="GO:0005975">
    <property type="term" value="P:carbohydrate metabolic process"/>
    <property type="evidence" value="ECO:0007669"/>
    <property type="project" value="InterPro"/>
</dbReference>
<dbReference type="AlphaFoldDB" id="A0A7G5C6L4"/>
<dbReference type="SUPFAM" id="SSF88713">
    <property type="entry name" value="Glycoside hydrolase/deacetylase"/>
    <property type="match status" value="1"/>
</dbReference>
<evidence type="ECO:0000313" key="2">
    <source>
        <dbReference type="EMBL" id="QMV44848.1"/>
    </source>
</evidence>
<dbReference type="PANTHER" id="PTHR10587:SF80">
    <property type="entry name" value="CHITOOLIGOSACCHARIDE DEACETYLASE"/>
    <property type="match status" value="1"/>
</dbReference>
<dbReference type="Pfam" id="PF01522">
    <property type="entry name" value="Polysacc_deac_1"/>
    <property type="match status" value="1"/>
</dbReference>
<dbReference type="CDD" id="cd10950">
    <property type="entry name" value="CE4_BsYlxY_like"/>
    <property type="match status" value="1"/>
</dbReference>
<evidence type="ECO:0000313" key="3">
    <source>
        <dbReference type="Proteomes" id="UP000515679"/>
    </source>
</evidence>
<keyword evidence="3" id="KW-1185">Reference proteome</keyword>
<evidence type="ECO:0000259" key="1">
    <source>
        <dbReference type="PROSITE" id="PS51677"/>
    </source>
</evidence>
<dbReference type="InterPro" id="IPR050248">
    <property type="entry name" value="Polysacc_deacetylase_ArnD"/>
</dbReference>
<dbReference type="PROSITE" id="PS51677">
    <property type="entry name" value="NODB"/>
    <property type="match status" value="1"/>
</dbReference>
<sequence length="332" mass="36599">MPLSLLTAMIVCLSAVLLAGTYGPLQPFIQAVKPRATSITAPVPVNGTVAEDQLMKWIQSQATKHNQPPVNAVIDRVWKAIPGYDGRVVDVKATYLKAKLFGSVPGDDKGFPWIFDTVKPKISLSDLPVQPIYRGNSAKPMVSLMINVAWGDEFLPLMLQTLKDNGVRATFFFDGTWLAKNLDTAQNIIAQGHEASNHAYTHPDMSKLSLARQREEIGKTEALLKKIGVKNIWFAPPSGDYNENTVKAASEHGLRTVLWTLDTVDWMKPEPSTIIQKIDRKVGPGTLILMHPTSSSQRALSGMIKVIKNKGYELGTVSETLSSNRVEDRDRL</sequence>
<dbReference type="InterPro" id="IPR011330">
    <property type="entry name" value="Glyco_hydro/deAcase_b/a-brl"/>
</dbReference>
<dbReference type="GO" id="GO:0016020">
    <property type="term" value="C:membrane"/>
    <property type="evidence" value="ECO:0007669"/>
    <property type="project" value="TreeGrafter"/>
</dbReference>
<dbReference type="InterPro" id="IPR002509">
    <property type="entry name" value="NODB_dom"/>
</dbReference>
<dbReference type="PANTHER" id="PTHR10587">
    <property type="entry name" value="GLYCOSYL TRANSFERASE-RELATED"/>
    <property type="match status" value="1"/>
</dbReference>
<dbReference type="Gene3D" id="3.20.20.370">
    <property type="entry name" value="Glycoside hydrolase/deacetylase"/>
    <property type="match status" value="1"/>
</dbReference>
<accession>A0A7G5C6L4</accession>
<name>A0A7G5C6L4_9BACL</name>
<protein>
    <submittedName>
        <fullName evidence="2">Polysaccharide deacetylase family protein</fullName>
    </submittedName>
</protein>
<feature type="domain" description="NodB homology" evidence="1">
    <location>
        <begin position="140"/>
        <end position="315"/>
    </location>
</feature>
<dbReference type="EMBL" id="CP041969">
    <property type="protein sequence ID" value="QMV44848.1"/>
    <property type="molecule type" value="Genomic_DNA"/>
</dbReference>
<gene>
    <name evidence="2" type="ORF">FPL14_02065</name>
</gene>
<reference evidence="2 3" key="1">
    <citation type="submission" date="2019-07" db="EMBL/GenBank/DDBJ databases">
        <authorList>
            <person name="Kim J.K."/>
            <person name="Cheong H.-M."/>
            <person name="Choi Y."/>
            <person name="Hwang K.J."/>
            <person name="Lee S."/>
            <person name="Choi C."/>
        </authorList>
    </citation>
    <scope>NUCLEOTIDE SEQUENCE [LARGE SCALE GENOMIC DNA]</scope>
    <source>
        <strain evidence="2 3">KS 22</strain>
    </source>
</reference>
<dbReference type="GO" id="GO:0016810">
    <property type="term" value="F:hydrolase activity, acting on carbon-nitrogen (but not peptide) bonds"/>
    <property type="evidence" value="ECO:0007669"/>
    <property type="project" value="InterPro"/>
</dbReference>
<organism evidence="2 3">
    <name type="scientific">Cohnella cholangitidis</name>
    <dbReference type="NCBI Taxonomy" id="2598458"/>
    <lineage>
        <taxon>Bacteria</taxon>
        <taxon>Bacillati</taxon>
        <taxon>Bacillota</taxon>
        <taxon>Bacilli</taxon>
        <taxon>Bacillales</taxon>
        <taxon>Paenibacillaceae</taxon>
        <taxon>Cohnella</taxon>
    </lineage>
</organism>
<dbReference type="Proteomes" id="UP000515679">
    <property type="component" value="Chromosome"/>
</dbReference>
<proteinExistence type="predicted"/>